<keyword evidence="2" id="KW-0808">Transferase</keyword>
<dbReference type="AlphaFoldDB" id="A0A370TZM7"/>
<dbReference type="CDD" id="cd02440">
    <property type="entry name" value="AdoMet_MTases"/>
    <property type="match status" value="1"/>
</dbReference>
<name>A0A370TZM7_9HELO</name>
<dbReference type="PANTHER" id="PTHR43464:SF19">
    <property type="entry name" value="UBIQUINONE BIOSYNTHESIS O-METHYLTRANSFERASE, MITOCHONDRIAL"/>
    <property type="match status" value="1"/>
</dbReference>
<dbReference type="RefSeq" id="XP_031873630.1">
    <property type="nucleotide sequence ID" value="XM_032009576.1"/>
</dbReference>
<dbReference type="InterPro" id="IPR029063">
    <property type="entry name" value="SAM-dependent_MTases_sf"/>
</dbReference>
<dbReference type="GO" id="GO:0032259">
    <property type="term" value="P:methylation"/>
    <property type="evidence" value="ECO:0007669"/>
    <property type="project" value="UniProtKB-KW"/>
</dbReference>
<feature type="domain" description="Methyltransferase type 11" evidence="4">
    <location>
        <begin position="47"/>
        <end position="141"/>
    </location>
</feature>
<keyword evidence="6" id="KW-1185">Reference proteome</keyword>
<sequence>MAQNIYDDPAFFKEYIQLPRQVRGLDGAPEWPSLRSMLPELRGSKVLDLGCGFGWTCRWARAMGAATVQGIDLSQNMLSKAREFPEDPAITYLRADMDELQLSTAIFDVVFSSLSFHYLTNLSGLLAEVNRALTPGGSLVFSVEHPTQTAPRNNSNWIKDSRGGEVWPLESYLREGPRTTNWLADGVVKQHRTMSTYITMLLDAGFVLAAIDEWGASEEQIMESPRWENTRDRPPFLLMKAVKPAI</sequence>
<evidence type="ECO:0000313" key="5">
    <source>
        <dbReference type="EMBL" id="RDL40974.1"/>
    </source>
</evidence>
<protein>
    <recommendedName>
        <fullName evidence="4">Methyltransferase type 11 domain-containing protein</fullName>
    </recommendedName>
</protein>
<dbReference type="InterPro" id="IPR013216">
    <property type="entry name" value="Methyltransf_11"/>
</dbReference>
<gene>
    <name evidence="5" type="ORF">BP5553_00953</name>
</gene>
<evidence type="ECO:0000259" key="4">
    <source>
        <dbReference type="Pfam" id="PF08241"/>
    </source>
</evidence>
<reference evidence="5 6" key="1">
    <citation type="journal article" date="2018" name="IMA Fungus">
        <title>IMA Genome-F 9: Draft genome sequence of Annulohypoxylon stygium, Aspergillus mulundensis, Berkeleyomyces basicola (syn. Thielaviopsis basicola), Ceratocystis smalleyi, two Cercospora beticola strains, Coleophoma cylindrospora, Fusarium fracticaudum, Phialophora cf. hyalina, and Morchella septimelata.</title>
        <authorList>
            <person name="Wingfield B.D."/>
            <person name="Bills G.F."/>
            <person name="Dong Y."/>
            <person name="Huang W."/>
            <person name="Nel W.J."/>
            <person name="Swalarsk-Parry B.S."/>
            <person name="Vaghefi N."/>
            <person name="Wilken P.M."/>
            <person name="An Z."/>
            <person name="de Beer Z.W."/>
            <person name="De Vos L."/>
            <person name="Chen L."/>
            <person name="Duong T.A."/>
            <person name="Gao Y."/>
            <person name="Hammerbacher A."/>
            <person name="Kikkert J.R."/>
            <person name="Li Y."/>
            <person name="Li H."/>
            <person name="Li K."/>
            <person name="Li Q."/>
            <person name="Liu X."/>
            <person name="Ma X."/>
            <person name="Naidoo K."/>
            <person name="Pethybridge S.J."/>
            <person name="Sun J."/>
            <person name="Steenkamp E.T."/>
            <person name="van der Nest M.A."/>
            <person name="van Wyk S."/>
            <person name="Wingfield M.J."/>
            <person name="Xiong C."/>
            <person name="Yue Q."/>
            <person name="Zhang X."/>
        </authorList>
    </citation>
    <scope>NUCLEOTIDE SEQUENCE [LARGE SCALE GENOMIC DNA]</scope>
    <source>
        <strain evidence="5 6">BP 5553</strain>
    </source>
</reference>
<organism evidence="5 6">
    <name type="scientific">Venustampulla echinocandica</name>
    <dbReference type="NCBI Taxonomy" id="2656787"/>
    <lineage>
        <taxon>Eukaryota</taxon>
        <taxon>Fungi</taxon>
        <taxon>Dikarya</taxon>
        <taxon>Ascomycota</taxon>
        <taxon>Pezizomycotina</taxon>
        <taxon>Leotiomycetes</taxon>
        <taxon>Helotiales</taxon>
        <taxon>Pleuroascaceae</taxon>
        <taxon>Venustampulla</taxon>
    </lineage>
</organism>
<dbReference type="STRING" id="2656787.A0A370TZM7"/>
<keyword evidence="1" id="KW-0489">Methyltransferase</keyword>
<dbReference type="EMBL" id="NPIC01000001">
    <property type="protein sequence ID" value="RDL40974.1"/>
    <property type="molecule type" value="Genomic_DNA"/>
</dbReference>
<dbReference type="SUPFAM" id="SSF53335">
    <property type="entry name" value="S-adenosyl-L-methionine-dependent methyltransferases"/>
    <property type="match status" value="1"/>
</dbReference>
<comment type="caution">
    <text evidence="5">The sequence shown here is derived from an EMBL/GenBank/DDBJ whole genome shotgun (WGS) entry which is preliminary data.</text>
</comment>
<keyword evidence="3" id="KW-0949">S-adenosyl-L-methionine</keyword>
<dbReference type="Gene3D" id="3.40.50.150">
    <property type="entry name" value="Vaccinia Virus protein VP39"/>
    <property type="match status" value="1"/>
</dbReference>
<dbReference type="GeneID" id="43593802"/>
<dbReference type="PANTHER" id="PTHR43464">
    <property type="entry name" value="METHYLTRANSFERASE"/>
    <property type="match status" value="1"/>
</dbReference>
<dbReference type="GO" id="GO:0008757">
    <property type="term" value="F:S-adenosylmethionine-dependent methyltransferase activity"/>
    <property type="evidence" value="ECO:0007669"/>
    <property type="project" value="InterPro"/>
</dbReference>
<dbReference type="Pfam" id="PF08241">
    <property type="entry name" value="Methyltransf_11"/>
    <property type="match status" value="1"/>
</dbReference>
<dbReference type="OrthoDB" id="66144at2759"/>
<evidence type="ECO:0000256" key="3">
    <source>
        <dbReference type="ARBA" id="ARBA00022691"/>
    </source>
</evidence>
<evidence type="ECO:0000256" key="2">
    <source>
        <dbReference type="ARBA" id="ARBA00022679"/>
    </source>
</evidence>
<accession>A0A370TZM7</accession>
<proteinExistence type="predicted"/>
<dbReference type="Proteomes" id="UP000254866">
    <property type="component" value="Unassembled WGS sequence"/>
</dbReference>
<evidence type="ECO:0000313" key="6">
    <source>
        <dbReference type="Proteomes" id="UP000254866"/>
    </source>
</evidence>
<evidence type="ECO:0000256" key="1">
    <source>
        <dbReference type="ARBA" id="ARBA00022603"/>
    </source>
</evidence>